<dbReference type="Proteomes" id="UP001078443">
    <property type="component" value="Unassembled WGS sequence"/>
</dbReference>
<reference evidence="2" key="1">
    <citation type="submission" date="2022-12" db="EMBL/GenBank/DDBJ databases">
        <authorList>
            <person name="Wang J."/>
        </authorList>
    </citation>
    <scope>NUCLEOTIDE SEQUENCE</scope>
    <source>
        <strain evidence="2">HY-45-18</strain>
    </source>
</reference>
<evidence type="ECO:0000313" key="2">
    <source>
        <dbReference type="EMBL" id="MCY6483187.1"/>
    </source>
</evidence>
<evidence type="ECO:0000256" key="1">
    <source>
        <dbReference type="SAM" id="Coils"/>
    </source>
</evidence>
<comment type="caution">
    <text evidence="2">The sequence shown here is derived from an EMBL/GenBank/DDBJ whole genome shotgun (WGS) entry which is preliminary data.</text>
</comment>
<dbReference type="RefSeq" id="WP_268039444.1">
    <property type="nucleotide sequence ID" value="NZ_JAPQER010000001.1"/>
</dbReference>
<dbReference type="EMBL" id="JAPQER010000001">
    <property type="protein sequence ID" value="MCY6483187.1"/>
    <property type="molecule type" value="Genomic_DNA"/>
</dbReference>
<feature type="coiled-coil region" evidence="1">
    <location>
        <begin position="40"/>
        <end position="74"/>
    </location>
</feature>
<keyword evidence="3" id="KW-1185">Reference proteome</keyword>
<sequence>MGNVEKNTGRIKNIEFQDIDMSDVLKAMPRDVIQCLMNNKKKISQESNRLRYEIRELTKELSAVTENIEKNRLNQAIKNKKQDIDYMNKILNEWTVNKYKDIENIVKQVLNKSIPQISKKDLDNMIIRFQSMLTNKKYLNTSLGEIIYKICKEHKKQMDKSYDKGILPVEVESEIMTPCQTNYEKKPLLKNSVETISPAEILTNVSRNLPNKPTSNVKIDVFYASIEKSLDENDLSKESFEYMLLKFLDLTSKFLYKFIQKQISELYNDFDKEDM</sequence>
<protein>
    <submittedName>
        <fullName evidence="2">Uncharacterized protein</fullName>
    </submittedName>
</protein>
<organism evidence="2 3">
    <name type="scientific">Clostridium aestuarii</name>
    <dbReference type="NCBI Taxonomy" id="338193"/>
    <lineage>
        <taxon>Bacteria</taxon>
        <taxon>Bacillati</taxon>
        <taxon>Bacillota</taxon>
        <taxon>Clostridia</taxon>
        <taxon>Eubacteriales</taxon>
        <taxon>Clostridiaceae</taxon>
        <taxon>Clostridium</taxon>
    </lineage>
</organism>
<gene>
    <name evidence="2" type="ORF">OW763_02305</name>
</gene>
<keyword evidence="1" id="KW-0175">Coiled coil</keyword>
<evidence type="ECO:0000313" key="3">
    <source>
        <dbReference type="Proteomes" id="UP001078443"/>
    </source>
</evidence>
<proteinExistence type="predicted"/>
<accession>A0ABT4CXU5</accession>
<name>A0ABT4CXU5_9CLOT</name>